<evidence type="ECO:0000313" key="2">
    <source>
        <dbReference type="EMBL" id="SBW09466.1"/>
    </source>
</evidence>
<protein>
    <recommendedName>
        <fullName evidence="1">Bacteriophage CI repressor N-terminal domain-containing protein</fullName>
    </recommendedName>
</protein>
<feature type="domain" description="Bacteriophage CI repressor N-terminal" evidence="1">
    <location>
        <begin position="10"/>
        <end position="73"/>
    </location>
</feature>
<dbReference type="GO" id="GO:0045892">
    <property type="term" value="P:negative regulation of DNA-templated transcription"/>
    <property type="evidence" value="ECO:0007669"/>
    <property type="project" value="InterPro"/>
</dbReference>
<dbReference type="SUPFAM" id="SSF47413">
    <property type="entry name" value="lambda repressor-like DNA-binding domains"/>
    <property type="match status" value="1"/>
</dbReference>
<dbReference type="Pfam" id="PF07022">
    <property type="entry name" value="Phage_CI_repr"/>
    <property type="match status" value="1"/>
</dbReference>
<dbReference type="Gene3D" id="1.10.260.40">
    <property type="entry name" value="lambda repressor-like DNA-binding domains"/>
    <property type="match status" value="1"/>
</dbReference>
<dbReference type="AlphaFoldDB" id="A0A212KCQ4"/>
<dbReference type="EMBL" id="FLUP01000001">
    <property type="protein sequence ID" value="SBW09466.1"/>
    <property type="molecule type" value="Genomic_DNA"/>
</dbReference>
<gene>
    <name evidence="2" type="ORF">KM92DES2_12710</name>
</gene>
<dbReference type="GO" id="GO:0003677">
    <property type="term" value="F:DNA binding"/>
    <property type="evidence" value="ECO:0007669"/>
    <property type="project" value="InterPro"/>
</dbReference>
<evidence type="ECO:0000259" key="1">
    <source>
        <dbReference type="Pfam" id="PF07022"/>
    </source>
</evidence>
<name>A0A212KCQ4_9BACT</name>
<reference evidence="2" key="1">
    <citation type="submission" date="2016-04" db="EMBL/GenBank/DDBJ databases">
        <authorList>
            <person name="Evans L.H."/>
            <person name="Alamgir A."/>
            <person name="Owens N."/>
            <person name="Weber N.D."/>
            <person name="Virtaneva K."/>
            <person name="Barbian K."/>
            <person name="Babar A."/>
            <person name="Rosenke K."/>
        </authorList>
    </citation>
    <scope>NUCLEOTIDE SEQUENCE</scope>
    <source>
        <strain evidence="2">92-2</strain>
    </source>
</reference>
<sequence length="119" mass="13365">MSGKVFEYMAIMDRIKNVTQCRTQQELAQFFDVSQSCISDSKKRLAIPSKWLLSLLKKKGINPEWVQKGVGPKFLLPYDEDRGAVCSIYARTPDKCPLQHIVSDIGKLVSRADGMGRSA</sequence>
<accession>A0A212KCQ4</accession>
<dbReference type="InterPro" id="IPR010982">
    <property type="entry name" value="Lambda_DNA-bd_dom_sf"/>
</dbReference>
<proteinExistence type="predicted"/>
<organism evidence="2">
    <name type="scientific">uncultured Desulfovibrio sp</name>
    <dbReference type="NCBI Taxonomy" id="167968"/>
    <lineage>
        <taxon>Bacteria</taxon>
        <taxon>Pseudomonadati</taxon>
        <taxon>Thermodesulfobacteriota</taxon>
        <taxon>Desulfovibrionia</taxon>
        <taxon>Desulfovibrionales</taxon>
        <taxon>Desulfovibrionaceae</taxon>
        <taxon>Desulfovibrio</taxon>
        <taxon>environmental samples</taxon>
    </lineage>
</organism>
<dbReference type="InterPro" id="IPR010744">
    <property type="entry name" value="Phage_CI_N"/>
</dbReference>
<dbReference type="RefSeq" id="WP_296936888.1">
    <property type="nucleotide sequence ID" value="NZ_LT598928.1"/>
</dbReference>